<sequence>MKWLALRTIMFYKRFISPVLPSACRFEPTCSMYMYEAIQIHGVTRGGWMGLKRLWRCQPMYPGGYDPVPPKE</sequence>
<comment type="similarity">
    <text evidence="1">Belongs to the UPF0161 family.</text>
</comment>
<comment type="function">
    <text evidence="1">Could be involved in insertion of integral membrane proteins into the membrane.</text>
</comment>
<reference evidence="2 3" key="1">
    <citation type="submission" date="2020-02" db="EMBL/GenBank/DDBJ databases">
        <authorList>
            <person name="Zheng R.K."/>
            <person name="Sun C.M."/>
        </authorList>
    </citation>
    <scope>NUCLEOTIDE SEQUENCE [LARGE SCALE GENOMIC DNA]</scope>
    <source>
        <strain evidence="3">rifampicinis</strain>
    </source>
</reference>
<dbReference type="PANTHER" id="PTHR33383:SF1">
    <property type="entry name" value="MEMBRANE PROTEIN INSERTION EFFICIENCY FACTOR-RELATED"/>
    <property type="match status" value="1"/>
</dbReference>
<organism evidence="2 3">
    <name type="scientific">Phototrophicus methaneseepsis</name>
    <dbReference type="NCBI Taxonomy" id="2710758"/>
    <lineage>
        <taxon>Bacteria</taxon>
        <taxon>Bacillati</taxon>
        <taxon>Chloroflexota</taxon>
        <taxon>Candidatus Thermofontia</taxon>
        <taxon>Phototrophicales</taxon>
        <taxon>Phototrophicaceae</taxon>
        <taxon>Phototrophicus</taxon>
    </lineage>
</organism>
<dbReference type="InterPro" id="IPR002696">
    <property type="entry name" value="Membr_insert_effic_factor_YidD"/>
</dbReference>
<evidence type="ECO:0000256" key="1">
    <source>
        <dbReference type="HAMAP-Rule" id="MF_00386"/>
    </source>
</evidence>
<dbReference type="PANTHER" id="PTHR33383">
    <property type="entry name" value="MEMBRANE PROTEIN INSERTION EFFICIENCY FACTOR-RELATED"/>
    <property type="match status" value="1"/>
</dbReference>
<dbReference type="AlphaFoldDB" id="A0A7S8ICP1"/>
<gene>
    <name evidence="2" type="primary">yidD</name>
    <name evidence="2" type="ORF">G4Y79_13575</name>
</gene>
<proteinExistence type="inferred from homology"/>
<name>A0A7S8ICP1_9CHLR</name>
<keyword evidence="3" id="KW-1185">Reference proteome</keyword>
<dbReference type="EMBL" id="CP062983">
    <property type="protein sequence ID" value="QPC80742.1"/>
    <property type="molecule type" value="Genomic_DNA"/>
</dbReference>
<keyword evidence="1" id="KW-1003">Cell membrane</keyword>
<dbReference type="Pfam" id="PF01809">
    <property type="entry name" value="YidD"/>
    <property type="match status" value="1"/>
</dbReference>
<evidence type="ECO:0000313" key="2">
    <source>
        <dbReference type="EMBL" id="QPC80742.1"/>
    </source>
</evidence>
<dbReference type="RefSeq" id="WP_195168817.1">
    <property type="nucleotide sequence ID" value="NZ_CP062983.1"/>
</dbReference>
<dbReference type="SMART" id="SM01234">
    <property type="entry name" value="Haemolytic"/>
    <property type="match status" value="1"/>
</dbReference>
<dbReference type="GO" id="GO:0005886">
    <property type="term" value="C:plasma membrane"/>
    <property type="evidence" value="ECO:0007669"/>
    <property type="project" value="UniProtKB-SubCell"/>
</dbReference>
<keyword evidence="1" id="KW-0472">Membrane</keyword>
<evidence type="ECO:0000313" key="3">
    <source>
        <dbReference type="Proteomes" id="UP000594468"/>
    </source>
</evidence>
<dbReference type="KEGG" id="pmet:G4Y79_13575"/>
<comment type="subcellular location">
    <subcellularLocation>
        <location evidence="1">Cell membrane</location>
        <topology evidence="1">Peripheral membrane protein</topology>
        <orientation evidence="1">Cytoplasmic side</orientation>
    </subcellularLocation>
</comment>
<protein>
    <recommendedName>
        <fullName evidence="1">Putative membrane protein insertion efficiency factor</fullName>
    </recommendedName>
</protein>
<dbReference type="NCBIfam" id="TIGR00278">
    <property type="entry name" value="membrane protein insertion efficiency factor YidD"/>
    <property type="match status" value="1"/>
</dbReference>
<dbReference type="HAMAP" id="MF_00386">
    <property type="entry name" value="UPF0161_YidD"/>
    <property type="match status" value="1"/>
</dbReference>
<accession>A0A7S8ICP1</accession>
<dbReference type="Proteomes" id="UP000594468">
    <property type="component" value="Chromosome"/>
</dbReference>